<reference evidence="3" key="1">
    <citation type="submission" date="2013-09" db="EMBL/GenBank/DDBJ databases">
        <title>Corchorus olitorius genome sequencing.</title>
        <authorList>
            <person name="Alam M."/>
            <person name="Haque M.S."/>
            <person name="Islam M.S."/>
            <person name="Emdad E.M."/>
            <person name="Islam M.M."/>
            <person name="Ahmed B."/>
            <person name="Halim A."/>
            <person name="Hossen Q.M.M."/>
            <person name="Hossain M.Z."/>
            <person name="Ahmed R."/>
            <person name="Khan M.M."/>
            <person name="Islam R."/>
            <person name="Rashid M.M."/>
            <person name="Khan S.A."/>
            <person name="Rahman M.S."/>
            <person name="Alam M."/>
            <person name="Yahiya A.S."/>
            <person name="Khan M.S."/>
            <person name="Azam M.S."/>
            <person name="Haque T."/>
            <person name="Lashkar M.Z.H."/>
            <person name="Akhand A.I."/>
            <person name="Morshed G."/>
            <person name="Roy S."/>
            <person name="Uddin K.S."/>
            <person name="Rabeya T."/>
            <person name="Hossain A.S."/>
            <person name="Chowdhury A."/>
            <person name="Snigdha A.R."/>
            <person name="Mortoza M.S."/>
            <person name="Matin S.A."/>
            <person name="Hoque S.M.E."/>
            <person name="Islam M.K."/>
            <person name="Roy D.K."/>
            <person name="Haider R."/>
            <person name="Moosa M.M."/>
            <person name="Elias S.M."/>
            <person name="Hasan A.M."/>
            <person name="Jahan S."/>
            <person name="Shafiuddin M."/>
            <person name="Mahmood N."/>
            <person name="Shommy N.S."/>
        </authorList>
    </citation>
    <scope>NUCLEOTIDE SEQUENCE [LARGE SCALE GENOMIC DNA]</scope>
    <source>
        <strain evidence="3">cv. O-4</strain>
    </source>
</reference>
<feature type="region of interest" description="Disordered" evidence="1">
    <location>
        <begin position="71"/>
        <end position="175"/>
    </location>
</feature>
<gene>
    <name evidence="2" type="ORF">COLO4_11596</name>
</gene>
<feature type="compositionally biased region" description="Basic and acidic residues" evidence="1">
    <location>
        <begin position="211"/>
        <end position="221"/>
    </location>
</feature>
<dbReference type="Proteomes" id="UP000187203">
    <property type="component" value="Unassembled WGS sequence"/>
</dbReference>
<feature type="compositionally biased region" description="Basic residues" evidence="1">
    <location>
        <begin position="21"/>
        <end position="30"/>
    </location>
</feature>
<organism evidence="2 3">
    <name type="scientific">Corchorus olitorius</name>
    <dbReference type="NCBI Taxonomy" id="93759"/>
    <lineage>
        <taxon>Eukaryota</taxon>
        <taxon>Viridiplantae</taxon>
        <taxon>Streptophyta</taxon>
        <taxon>Embryophyta</taxon>
        <taxon>Tracheophyta</taxon>
        <taxon>Spermatophyta</taxon>
        <taxon>Magnoliopsida</taxon>
        <taxon>eudicotyledons</taxon>
        <taxon>Gunneridae</taxon>
        <taxon>Pentapetalae</taxon>
        <taxon>rosids</taxon>
        <taxon>malvids</taxon>
        <taxon>Malvales</taxon>
        <taxon>Malvaceae</taxon>
        <taxon>Grewioideae</taxon>
        <taxon>Apeibeae</taxon>
        <taxon>Corchorus</taxon>
    </lineage>
</organism>
<keyword evidence="3" id="KW-1185">Reference proteome</keyword>
<protein>
    <submittedName>
        <fullName evidence="2">Uncharacterized protein</fullName>
    </submittedName>
</protein>
<feature type="compositionally biased region" description="Acidic residues" evidence="1">
    <location>
        <begin position="81"/>
        <end position="107"/>
    </location>
</feature>
<feature type="compositionally biased region" description="Polar residues" evidence="1">
    <location>
        <begin position="1"/>
        <end position="11"/>
    </location>
</feature>
<dbReference type="AlphaFoldDB" id="A0A1R3K416"/>
<dbReference type="EMBL" id="AWUE01014716">
    <property type="protein sequence ID" value="OMP01811.1"/>
    <property type="molecule type" value="Genomic_DNA"/>
</dbReference>
<evidence type="ECO:0000313" key="2">
    <source>
        <dbReference type="EMBL" id="OMP01811.1"/>
    </source>
</evidence>
<feature type="compositionally biased region" description="Basic and acidic residues" evidence="1">
    <location>
        <begin position="71"/>
        <end position="80"/>
    </location>
</feature>
<feature type="region of interest" description="Disordered" evidence="1">
    <location>
        <begin position="1"/>
        <end position="56"/>
    </location>
</feature>
<evidence type="ECO:0000256" key="1">
    <source>
        <dbReference type="SAM" id="MobiDB-lite"/>
    </source>
</evidence>
<feature type="region of interest" description="Disordered" evidence="1">
    <location>
        <begin position="192"/>
        <end position="233"/>
    </location>
</feature>
<accession>A0A1R3K416</accession>
<evidence type="ECO:0000313" key="3">
    <source>
        <dbReference type="Proteomes" id="UP000187203"/>
    </source>
</evidence>
<feature type="compositionally biased region" description="Polar residues" evidence="1">
    <location>
        <begin position="147"/>
        <end position="163"/>
    </location>
</feature>
<comment type="caution">
    <text evidence="2">The sequence shown here is derived from an EMBL/GenBank/DDBJ whole genome shotgun (WGS) entry which is preliminary data.</text>
</comment>
<name>A0A1R3K416_9ROSI</name>
<proteinExistence type="predicted"/>
<sequence length="377" mass="41224">MENSPVVNSPGTDLRDEALRRAKKKYKKRRSDSSPDGGRVERDETLQEDGMSDCPSATVLLNGISYKDRVTGNFDAKDSNWEEWTEEDGDDNMMFDDTVSDEEEGDVSDSHAADPAPLNPTFRPWMIVQRRSRRPVKPMVEKGKNKIASNQGHESRNRFQSLQGMKESAGEKLKASTKAVFQENFKDSIGDGRKLWKPKKGQGVKALQKSSGKDIPKDLNKGSESSIGFGSSLAHGPPPGFSFKAGSTKPVVFDPKRLEDLLLSPKLSSSGRDDEMCLPSDAVSLPPQQPPSVREGVDTTLGHADSDGGLADTYGITSAVLSDGQDMLANNCAQSNEPGVSGHFDFRLCGGLKMVLMRWLVICGRTQMGLSLKEKRN</sequence>